<organism evidence="3 4">
    <name type="scientific">Orchesella dallaii</name>
    <dbReference type="NCBI Taxonomy" id="48710"/>
    <lineage>
        <taxon>Eukaryota</taxon>
        <taxon>Metazoa</taxon>
        <taxon>Ecdysozoa</taxon>
        <taxon>Arthropoda</taxon>
        <taxon>Hexapoda</taxon>
        <taxon>Collembola</taxon>
        <taxon>Entomobryomorpha</taxon>
        <taxon>Entomobryoidea</taxon>
        <taxon>Orchesellidae</taxon>
        <taxon>Orchesellinae</taxon>
        <taxon>Orchesella</taxon>
    </lineage>
</organism>
<evidence type="ECO:0000313" key="3">
    <source>
        <dbReference type="EMBL" id="CAL8123499.1"/>
    </source>
</evidence>
<feature type="signal peptide" evidence="2">
    <location>
        <begin position="1"/>
        <end position="21"/>
    </location>
</feature>
<gene>
    <name evidence="3" type="ORF">ODALV1_LOCUS20218</name>
</gene>
<reference evidence="3 4" key="1">
    <citation type="submission" date="2024-08" db="EMBL/GenBank/DDBJ databases">
        <authorList>
            <person name="Cucini C."/>
            <person name="Frati F."/>
        </authorList>
    </citation>
    <scope>NUCLEOTIDE SEQUENCE [LARGE SCALE GENOMIC DNA]</scope>
</reference>
<sequence length="256" mass="28673">MKIAIFLIVFLCIDLLQVAFTFKLNSDETTAGPKKSVIRKPAKKKARISTIQGRSFDVTPTKSQDSSASPPSSSCTAEGITANENERKYNYCFLMGGSDMIDQLTDCPMGTCFDSTTSCCTRKACKNQGNPQPQPGTKPKPPKGNAEGPPKGSTPTTKDEPLKYQLFSADESARTSDDADMTSSEMAFFYRSFRERKQKNVCKGAVRCTRPGAFPSNHDRYSYYFCSRQRKSKNFIARHFRCPRRRCFKGNRCSRC</sequence>
<accession>A0ABP1R9J8</accession>
<dbReference type="Proteomes" id="UP001642540">
    <property type="component" value="Unassembled WGS sequence"/>
</dbReference>
<feature type="chain" id="PRO_5045435789" evidence="2">
    <location>
        <begin position="22"/>
        <end position="256"/>
    </location>
</feature>
<comment type="caution">
    <text evidence="3">The sequence shown here is derived from an EMBL/GenBank/DDBJ whole genome shotgun (WGS) entry which is preliminary data.</text>
</comment>
<evidence type="ECO:0000256" key="2">
    <source>
        <dbReference type="SAM" id="SignalP"/>
    </source>
</evidence>
<protein>
    <submittedName>
        <fullName evidence="3">Uncharacterized protein</fullName>
    </submittedName>
</protein>
<evidence type="ECO:0000256" key="1">
    <source>
        <dbReference type="SAM" id="MobiDB-lite"/>
    </source>
</evidence>
<evidence type="ECO:0000313" key="4">
    <source>
        <dbReference type="Proteomes" id="UP001642540"/>
    </source>
</evidence>
<feature type="region of interest" description="Disordered" evidence="1">
    <location>
        <begin position="126"/>
        <end position="162"/>
    </location>
</feature>
<name>A0ABP1R9J8_9HEXA</name>
<proteinExistence type="predicted"/>
<feature type="compositionally biased region" description="Polar residues" evidence="1">
    <location>
        <begin position="52"/>
        <end position="65"/>
    </location>
</feature>
<dbReference type="EMBL" id="CAXLJM020000068">
    <property type="protein sequence ID" value="CAL8123499.1"/>
    <property type="molecule type" value="Genomic_DNA"/>
</dbReference>
<feature type="region of interest" description="Disordered" evidence="1">
    <location>
        <begin position="52"/>
        <end position="80"/>
    </location>
</feature>
<keyword evidence="4" id="KW-1185">Reference proteome</keyword>
<keyword evidence="2" id="KW-0732">Signal</keyword>